<keyword evidence="13" id="KW-1185">Reference proteome</keyword>
<feature type="domain" description="Cation efflux protein transmembrane" evidence="10">
    <location>
        <begin position="15"/>
        <end position="202"/>
    </location>
</feature>
<feature type="transmembrane region" description="Helical" evidence="9">
    <location>
        <begin position="16"/>
        <end position="35"/>
    </location>
</feature>
<dbReference type="InterPro" id="IPR027470">
    <property type="entry name" value="Cation_efflux_CTD"/>
</dbReference>
<evidence type="ECO:0000256" key="8">
    <source>
        <dbReference type="ARBA" id="ARBA00023136"/>
    </source>
</evidence>
<evidence type="ECO:0000313" key="12">
    <source>
        <dbReference type="EMBL" id="GGF85115.1"/>
    </source>
</evidence>
<dbReference type="RefSeq" id="WP_188363862.1">
    <property type="nucleotide sequence ID" value="NZ_BAABJF010000011.1"/>
</dbReference>
<reference evidence="12" key="2">
    <citation type="submission" date="2020-09" db="EMBL/GenBank/DDBJ databases">
        <authorList>
            <person name="Sun Q."/>
            <person name="Zhou Y."/>
        </authorList>
    </citation>
    <scope>NUCLEOTIDE SEQUENCE</scope>
    <source>
        <strain evidence="12">CGMCC 1.12181</strain>
    </source>
</reference>
<evidence type="ECO:0000259" key="10">
    <source>
        <dbReference type="Pfam" id="PF01545"/>
    </source>
</evidence>
<dbReference type="Pfam" id="PF01545">
    <property type="entry name" value="Cation_efflux"/>
    <property type="match status" value="1"/>
</dbReference>
<dbReference type="GO" id="GO:0016020">
    <property type="term" value="C:membrane"/>
    <property type="evidence" value="ECO:0007669"/>
    <property type="project" value="UniProtKB-SubCell"/>
</dbReference>
<keyword evidence="3" id="KW-0813">Transport</keyword>
<dbReference type="Pfam" id="PF16916">
    <property type="entry name" value="ZT_dimer"/>
    <property type="match status" value="1"/>
</dbReference>
<keyword evidence="4" id="KW-0408">Iron</keyword>
<comment type="similarity">
    <text evidence="2">Belongs to the cation diffusion facilitator (CDF) transporter (TC 2.A.4) family. FieF subfamily.</text>
</comment>
<dbReference type="GO" id="GO:0006826">
    <property type="term" value="P:iron ion transport"/>
    <property type="evidence" value="ECO:0007669"/>
    <property type="project" value="UniProtKB-KW"/>
</dbReference>
<organism evidence="12 13">
    <name type="scientific">Marinicella pacifica</name>
    <dbReference type="NCBI Taxonomy" id="1171543"/>
    <lineage>
        <taxon>Bacteria</taxon>
        <taxon>Pseudomonadati</taxon>
        <taxon>Pseudomonadota</taxon>
        <taxon>Gammaproteobacteria</taxon>
        <taxon>Lysobacterales</taxon>
        <taxon>Marinicellaceae</taxon>
        <taxon>Marinicella</taxon>
    </lineage>
</organism>
<dbReference type="InterPro" id="IPR050291">
    <property type="entry name" value="CDF_Transporter"/>
</dbReference>
<evidence type="ECO:0000256" key="1">
    <source>
        <dbReference type="ARBA" id="ARBA00004141"/>
    </source>
</evidence>
<dbReference type="PANTHER" id="PTHR43840">
    <property type="entry name" value="MITOCHONDRIAL METAL TRANSPORTER 1-RELATED"/>
    <property type="match status" value="1"/>
</dbReference>
<keyword evidence="7 9" id="KW-1133">Transmembrane helix</keyword>
<feature type="transmembrane region" description="Helical" evidence="9">
    <location>
        <begin position="79"/>
        <end position="100"/>
    </location>
</feature>
<feature type="domain" description="Cation efflux protein cytoplasmic" evidence="11">
    <location>
        <begin position="210"/>
        <end position="281"/>
    </location>
</feature>
<dbReference type="GO" id="GO:0008324">
    <property type="term" value="F:monoatomic cation transmembrane transporter activity"/>
    <property type="evidence" value="ECO:0007669"/>
    <property type="project" value="InterPro"/>
</dbReference>
<comment type="subcellular location">
    <subcellularLocation>
        <location evidence="1">Membrane</location>
        <topology evidence="1">Multi-pass membrane protein</topology>
    </subcellularLocation>
</comment>
<keyword evidence="5 9" id="KW-0812">Transmembrane</keyword>
<keyword evidence="6" id="KW-0864">Zinc transport</keyword>
<dbReference type="InterPro" id="IPR058533">
    <property type="entry name" value="Cation_efflux_TM"/>
</dbReference>
<dbReference type="InterPro" id="IPR002524">
    <property type="entry name" value="Cation_efflux"/>
</dbReference>
<dbReference type="PANTHER" id="PTHR43840:SF15">
    <property type="entry name" value="MITOCHONDRIAL METAL TRANSPORTER 1-RELATED"/>
    <property type="match status" value="1"/>
</dbReference>
<dbReference type="GO" id="GO:0006829">
    <property type="term" value="P:zinc ion transport"/>
    <property type="evidence" value="ECO:0007669"/>
    <property type="project" value="UniProtKB-KW"/>
</dbReference>
<evidence type="ECO:0000256" key="4">
    <source>
        <dbReference type="ARBA" id="ARBA00022496"/>
    </source>
</evidence>
<evidence type="ECO:0000256" key="6">
    <source>
        <dbReference type="ARBA" id="ARBA00022906"/>
    </source>
</evidence>
<keyword evidence="6" id="KW-0406">Ion transport</keyword>
<gene>
    <name evidence="12" type="ORF">GCM10011365_02660</name>
</gene>
<sequence>MDKDKKVQQIITIEGIYNFIVLILKTVVGFATGSLAILSDAVHSLTDVMNNVVIWMVMRVASKPPDYDHPYGHRKFETIAVFALASLLVVLAVELIIRAFSAEAEVPITEPWALGLMALVLFLNITVTIWERYWAKRLDSDILMADAQHTLVDVLTTVMVIVSWQLSTLGWWWIDKLAGIGVAAMVLYFAYGLYQKVFPILVDGYAIDPDELSKAVAEVPGVKEVRQVRSRWIGSKKAVDMRIAVDADMPTLESHDLAHQVEDHICQRFNIVDTSIHVEPYLGKENKRSGGKNK</sequence>
<dbReference type="InterPro" id="IPR027469">
    <property type="entry name" value="Cation_efflux_TMD_sf"/>
</dbReference>
<dbReference type="SUPFAM" id="SSF161111">
    <property type="entry name" value="Cation efflux protein transmembrane domain-like"/>
    <property type="match status" value="1"/>
</dbReference>
<protein>
    <submittedName>
        <fullName evidence="12">Cation transporter</fullName>
    </submittedName>
</protein>
<evidence type="ECO:0000256" key="3">
    <source>
        <dbReference type="ARBA" id="ARBA00022448"/>
    </source>
</evidence>
<dbReference type="SUPFAM" id="SSF160240">
    <property type="entry name" value="Cation efflux protein cytoplasmic domain-like"/>
    <property type="match status" value="1"/>
</dbReference>
<dbReference type="Gene3D" id="3.30.70.1350">
    <property type="entry name" value="Cation efflux protein, cytoplasmic domain"/>
    <property type="match status" value="1"/>
</dbReference>
<evidence type="ECO:0000256" key="5">
    <source>
        <dbReference type="ARBA" id="ARBA00022692"/>
    </source>
</evidence>
<dbReference type="NCBIfam" id="TIGR01297">
    <property type="entry name" value="CDF"/>
    <property type="match status" value="1"/>
</dbReference>
<dbReference type="InterPro" id="IPR036837">
    <property type="entry name" value="Cation_efflux_CTD_sf"/>
</dbReference>
<name>A0A917CD84_9GAMM</name>
<comment type="caution">
    <text evidence="12">The sequence shown here is derived from an EMBL/GenBank/DDBJ whole genome shotgun (WGS) entry which is preliminary data.</text>
</comment>
<keyword evidence="4" id="KW-0410">Iron transport</keyword>
<dbReference type="EMBL" id="BMEO01000001">
    <property type="protein sequence ID" value="GGF85115.1"/>
    <property type="molecule type" value="Genomic_DNA"/>
</dbReference>
<dbReference type="Gene3D" id="1.20.1510.10">
    <property type="entry name" value="Cation efflux protein transmembrane domain"/>
    <property type="match status" value="1"/>
</dbReference>
<evidence type="ECO:0000259" key="11">
    <source>
        <dbReference type="Pfam" id="PF16916"/>
    </source>
</evidence>
<evidence type="ECO:0000313" key="13">
    <source>
        <dbReference type="Proteomes" id="UP000605253"/>
    </source>
</evidence>
<keyword evidence="8 9" id="KW-0472">Membrane</keyword>
<dbReference type="AlphaFoldDB" id="A0A917CD84"/>
<proteinExistence type="inferred from homology"/>
<dbReference type="Proteomes" id="UP000605253">
    <property type="component" value="Unassembled WGS sequence"/>
</dbReference>
<reference evidence="12" key="1">
    <citation type="journal article" date="2014" name="Int. J. Syst. Evol. Microbiol.">
        <title>Complete genome sequence of Corynebacterium casei LMG S-19264T (=DSM 44701T), isolated from a smear-ripened cheese.</title>
        <authorList>
            <consortium name="US DOE Joint Genome Institute (JGI-PGF)"/>
            <person name="Walter F."/>
            <person name="Albersmeier A."/>
            <person name="Kalinowski J."/>
            <person name="Ruckert C."/>
        </authorList>
    </citation>
    <scope>NUCLEOTIDE SEQUENCE</scope>
    <source>
        <strain evidence="12">CGMCC 1.12181</strain>
    </source>
</reference>
<evidence type="ECO:0000256" key="9">
    <source>
        <dbReference type="SAM" id="Phobius"/>
    </source>
</evidence>
<keyword evidence="6" id="KW-0862">Zinc</keyword>
<evidence type="ECO:0000256" key="7">
    <source>
        <dbReference type="ARBA" id="ARBA00022989"/>
    </source>
</evidence>
<accession>A0A917CD84</accession>
<feature type="transmembrane region" description="Helical" evidence="9">
    <location>
        <begin position="177"/>
        <end position="194"/>
    </location>
</feature>
<feature type="transmembrane region" description="Helical" evidence="9">
    <location>
        <begin position="112"/>
        <end position="130"/>
    </location>
</feature>
<evidence type="ECO:0000256" key="2">
    <source>
        <dbReference type="ARBA" id="ARBA00010212"/>
    </source>
</evidence>